<dbReference type="Proteomes" id="UP000316093">
    <property type="component" value="Chromosome"/>
</dbReference>
<name>A0A4Y5Z3E1_9GAMM</name>
<dbReference type="RefSeq" id="WP_139983048.1">
    <property type="nucleotide sequence ID" value="NZ_CP041046.1"/>
</dbReference>
<dbReference type="AlphaFoldDB" id="A0A4Y5Z3E1"/>
<accession>A0A4Y5Z3E1</accession>
<keyword evidence="1" id="KW-1133">Transmembrane helix</keyword>
<evidence type="ECO:0000256" key="1">
    <source>
        <dbReference type="SAM" id="Phobius"/>
    </source>
</evidence>
<protein>
    <submittedName>
        <fullName evidence="2">Uncharacterized protein</fullName>
    </submittedName>
</protein>
<dbReference type="KEGG" id="lpy:FIV34_12000"/>
<keyword evidence="1" id="KW-0812">Transmembrane</keyword>
<evidence type="ECO:0000313" key="3">
    <source>
        <dbReference type="Proteomes" id="UP000316093"/>
    </source>
</evidence>
<proteinExistence type="predicted"/>
<reference evidence="2 3" key="1">
    <citation type="submission" date="2019-06" db="EMBL/GenBank/DDBJ databases">
        <title>A complete genome sequence for Luteibacter pinisoli MAH-14.</title>
        <authorList>
            <person name="Baltrus D.A."/>
        </authorList>
    </citation>
    <scope>NUCLEOTIDE SEQUENCE [LARGE SCALE GENOMIC DNA]</scope>
    <source>
        <strain evidence="2 3">MAH-14</strain>
    </source>
</reference>
<dbReference type="EMBL" id="CP041046">
    <property type="protein sequence ID" value="QDE39882.1"/>
    <property type="molecule type" value="Genomic_DNA"/>
</dbReference>
<evidence type="ECO:0000313" key="2">
    <source>
        <dbReference type="EMBL" id="QDE39882.1"/>
    </source>
</evidence>
<gene>
    <name evidence="2" type="ORF">FIV34_12000</name>
</gene>
<feature type="transmembrane region" description="Helical" evidence="1">
    <location>
        <begin position="6"/>
        <end position="28"/>
    </location>
</feature>
<keyword evidence="3" id="KW-1185">Reference proteome</keyword>
<keyword evidence="1" id="KW-0472">Membrane</keyword>
<organism evidence="2 3">
    <name type="scientific">Luteibacter pinisoli</name>
    <dbReference type="NCBI Taxonomy" id="2589080"/>
    <lineage>
        <taxon>Bacteria</taxon>
        <taxon>Pseudomonadati</taxon>
        <taxon>Pseudomonadota</taxon>
        <taxon>Gammaproteobacteria</taxon>
        <taxon>Lysobacterales</taxon>
        <taxon>Rhodanobacteraceae</taxon>
        <taxon>Luteibacter</taxon>
    </lineage>
</organism>
<sequence length="257" mass="28517">MSSFFYIFLGLGIAAGFIVFLYLVRTIYRASLVRRERYSDGRNQLFIDNAAGELVITQGDRTDVHRLPLGTLTWRKTGTDVRIASFKLPLAYARAEFNDYDQVAVQDSVDVWVGANNAGPLLRWLSHRAGRLAPDAEGHFRALNAKKKEIAAAARRLLPETPVVECDTGRTLEQYAYVAFLPSGFVYGMDSIEGIPQPVLRVFAGNVNQGKGRSIDVDYPMPNPPVTFSLSAGEMSAIQALQEKGVLRLEPARRSTY</sequence>